<evidence type="ECO:0000313" key="1">
    <source>
        <dbReference type="EMBL" id="JAD28582.1"/>
    </source>
</evidence>
<accession>A0A0A8Z157</accession>
<proteinExistence type="predicted"/>
<name>A0A0A8Z157_ARUDO</name>
<dbReference type="EMBL" id="GBRH01269313">
    <property type="protein sequence ID" value="JAD28582.1"/>
    <property type="molecule type" value="Transcribed_RNA"/>
</dbReference>
<sequence>MLKKVTNFFPT</sequence>
<reference evidence="1" key="2">
    <citation type="journal article" date="2015" name="Data Brief">
        <title>Shoot transcriptome of the giant reed, Arundo donax.</title>
        <authorList>
            <person name="Barrero R.A."/>
            <person name="Guerrero F.D."/>
            <person name="Moolhuijzen P."/>
            <person name="Goolsby J.A."/>
            <person name="Tidwell J."/>
            <person name="Bellgard S.E."/>
            <person name="Bellgard M.I."/>
        </authorList>
    </citation>
    <scope>NUCLEOTIDE SEQUENCE</scope>
    <source>
        <tissue evidence="1">Shoot tissue taken approximately 20 cm above the soil surface</tissue>
    </source>
</reference>
<reference evidence="1" key="1">
    <citation type="submission" date="2014-09" db="EMBL/GenBank/DDBJ databases">
        <authorList>
            <person name="Magalhaes I.L.F."/>
            <person name="Oliveira U."/>
            <person name="Santos F.R."/>
            <person name="Vidigal T.H.D.A."/>
            <person name="Brescovit A.D."/>
            <person name="Santos A.J."/>
        </authorList>
    </citation>
    <scope>NUCLEOTIDE SEQUENCE</scope>
    <source>
        <tissue evidence="1">Shoot tissue taken approximately 20 cm above the soil surface</tissue>
    </source>
</reference>
<organism evidence="1">
    <name type="scientific">Arundo donax</name>
    <name type="common">Giant reed</name>
    <name type="synonym">Donax arundinaceus</name>
    <dbReference type="NCBI Taxonomy" id="35708"/>
    <lineage>
        <taxon>Eukaryota</taxon>
        <taxon>Viridiplantae</taxon>
        <taxon>Streptophyta</taxon>
        <taxon>Embryophyta</taxon>
        <taxon>Tracheophyta</taxon>
        <taxon>Spermatophyta</taxon>
        <taxon>Magnoliopsida</taxon>
        <taxon>Liliopsida</taxon>
        <taxon>Poales</taxon>
        <taxon>Poaceae</taxon>
        <taxon>PACMAD clade</taxon>
        <taxon>Arundinoideae</taxon>
        <taxon>Arundineae</taxon>
        <taxon>Arundo</taxon>
    </lineage>
</organism>
<protein>
    <submittedName>
        <fullName evidence="1">Uncharacterized protein</fullName>
    </submittedName>
</protein>